<dbReference type="GO" id="GO:0016705">
    <property type="term" value="F:oxidoreductase activity, acting on paired donors, with incorporation or reduction of molecular oxygen"/>
    <property type="evidence" value="ECO:0007669"/>
    <property type="project" value="InterPro"/>
</dbReference>
<accession>A0A8T9CKW9</accession>
<gene>
    <name evidence="7" type="primary">TRI4</name>
    <name evidence="7" type="ORF">LSUE1_G000670</name>
</gene>
<evidence type="ECO:0000313" key="8">
    <source>
        <dbReference type="Proteomes" id="UP000469558"/>
    </source>
</evidence>
<dbReference type="GO" id="GO:0005506">
    <property type="term" value="F:iron ion binding"/>
    <property type="evidence" value="ECO:0007669"/>
    <property type="project" value="InterPro"/>
</dbReference>
<dbReference type="AlphaFoldDB" id="A0A8T9CKW9"/>
<dbReference type="Pfam" id="PF00067">
    <property type="entry name" value="p450"/>
    <property type="match status" value="1"/>
</dbReference>
<keyword evidence="8" id="KW-1185">Reference proteome</keyword>
<organism evidence="7 8">
    <name type="scientific">Lachnellula suecica</name>
    <dbReference type="NCBI Taxonomy" id="602035"/>
    <lineage>
        <taxon>Eukaryota</taxon>
        <taxon>Fungi</taxon>
        <taxon>Dikarya</taxon>
        <taxon>Ascomycota</taxon>
        <taxon>Pezizomycotina</taxon>
        <taxon>Leotiomycetes</taxon>
        <taxon>Helotiales</taxon>
        <taxon>Lachnaceae</taxon>
        <taxon>Lachnellula</taxon>
    </lineage>
</organism>
<evidence type="ECO:0000256" key="6">
    <source>
        <dbReference type="ARBA" id="ARBA00023033"/>
    </source>
</evidence>
<dbReference type="PANTHER" id="PTHR24305">
    <property type="entry name" value="CYTOCHROME P450"/>
    <property type="match status" value="1"/>
</dbReference>
<dbReference type="GO" id="GO:0004497">
    <property type="term" value="F:monooxygenase activity"/>
    <property type="evidence" value="ECO:0007669"/>
    <property type="project" value="UniProtKB-KW"/>
</dbReference>
<evidence type="ECO:0000256" key="4">
    <source>
        <dbReference type="ARBA" id="ARBA00023002"/>
    </source>
</evidence>
<dbReference type="InterPro" id="IPR001128">
    <property type="entry name" value="Cyt_P450"/>
</dbReference>
<evidence type="ECO:0000256" key="1">
    <source>
        <dbReference type="ARBA" id="ARBA00001971"/>
    </source>
</evidence>
<sequence length="254" mass="28666">MFFQADMFALPSGSFSTIPHDLHRRRRAMFSHHFSTAAVHKLEPLLREKVDLLLARLESTRETGEPVSLWHAYTALVADIITAYCFPESYNLLAVPDYSKQMLETFTRISLGTHMIKHCPWMIHLLRALPQWLARWVHPDLELLVDMQVGFANQVLKVKEKRANSNANGDESEQGHVFDSMLNAEVPESEKSIERLAHEAQTVVMAGMMTTAHSLMTITYHVLANPHVLVRLIEKLSTMSSGPAEAAPLSALEK</sequence>
<comment type="cofactor">
    <cofactor evidence="1">
        <name>heme</name>
        <dbReference type="ChEBI" id="CHEBI:30413"/>
    </cofactor>
</comment>
<name>A0A8T9CKW9_9HELO</name>
<reference evidence="7 8" key="1">
    <citation type="submission" date="2018-05" db="EMBL/GenBank/DDBJ databases">
        <title>Genome sequencing and assembly of the regulated plant pathogen Lachnellula willkommii and related sister species for the development of diagnostic species identification markers.</title>
        <authorList>
            <person name="Giroux E."/>
            <person name="Bilodeau G."/>
        </authorList>
    </citation>
    <scope>NUCLEOTIDE SEQUENCE [LARGE SCALE GENOMIC DNA]</scope>
    <source>
        <strain evidence="7 8">CBS 268.59</strain>
    </source>
</reference>
<dbReference type="InterPro" id="IPR050121">
    <property type="entry name" value="Cytochrome_P450_monoxygenase"/>
</dbReference>
<protein>
    <submittedName>
        <fullName evidence="7">Cytochrome P450 monooxygenase TRI4</fullName>
    </submittedName>
</protein>
<dbReference type="GO" id="GO:0020037">
    <property type="term" value="F:heme binding"/>
    <property type="evidence" value="ECO:0007669"/>
    <property type="project" value="InterPro"/>
</dbReference>
<dbReference type="EMBL" id="QGMK01000026">
    <property type="protein sequence ID" value="TVY85147.1"/>
    <property type="molecule type" value="Genomic_DNA"/>
</dbReference>
<dbReference type="OrthoDB" id="3945418at2759"/>
<dbReference type="Proteomes" id="UP000469558">
    <property type="component" value="Unassembled WGS sequence"/>
</dbReference>
<comment type="similarity">
    <text evidence="2">Belongs to the cytochrome P450 family.</text>
</comment>
<dbReference type="Gene3D" id="1.10.630.10">
    <property type="entry name" value="Cytochrome P450"/>
    <property type="match status" value="1"/>
</dbReference>
<keyword evidence="6 7" id="KW-0503">Monooxygenase</keyword>
<keyword evidence="5" id="KW-0408">Iron</keyword>
<evidence type="ECO:0000313" key="7">
    <source>
        <dbReference type="EMBL" id="TVY85147.1"/>
    </source>
</evidence>
<dbReference type="PANTHER" id="PTHR24305:SF157">
    <property type="entry name" value="N-ACETYLTRYPTOPHAN 6-HYDROXYLASE IVOC-RELATED"/>
    <property type="match status" value="1"/>
</dbReference>
<evidence type="ECO:0000256" key="2">
    <source>
        <dbReference type="ARBA" id="ARBA00010617"/>
    </source>
</evidence>
<dbReference type="SUPFAM" id="SSF48264">
    <property type="entry name" value="Cytochrome P450"/>
    <property type="match status" value="1"/>
</dbReference>
<comment type="caution">
    <text evidence="7">The sequence shown here is derived from an EMBL/GenBank/DDBJ whole genome shotgun (WGS) entry which is preliminary data.</text>
</comment>
<evidence type="ECO:0000256" key="3">
    <source>
        <dbReference type="ARBA" id="ARBA00022723"/>
    </source>
</evidence>
<keyword evidence="3" id="KW-0479">Metal-binding</keyword>
<evidence type="ECO:0000256" key="5">
    <source>
        <dbReference type="ARBA" id="ARBA00023004"/>
    </source>
</evidence>
<dbReference type="InterPro" id="IPR036396">
    <property type="entry name" value="Cyt_P450_sf"/>
</dbReference>
<keyword evidence="4" id="KW-0560">Oxidoreductase</keyword>
<proteinExistence type="inferred from homology"/>